<comment type="subcellular location">
    <subcellularLocation>
        <location evidence="1">Endoplasmic reticulum</location>
    </subcellularLocation>
</comment>
<feature type="region of interest" description="Disordered" evidence="5">
    <location>
        <begin position="818"/>
        <end position="841"/>
    </location>
</feature>
<proteinExistence type="predicted"/>
<evidence type="ECO:0000259" key="6">
    <source>
        <dbReference type="Pfam" id="PF08314"/>
    </source>
</evidence>
<dbReference type="Pfam" id="PF08314">
    <property type="entry name" value="Sec39"/>
    <property type="match status" value="1"/>
</dbReference>
<dbReference type="EMBL" id="CAJPDQ010000028">
    <property type="protein sequence ID" value="CAF9927827.1"/>
    <property type="molecule type" value="Genomic_DNA"/>
</dbReference>
<accession>A0A8H3FRM6</accession>
<dbReference type="GO" id="GO:0005783">
    <property type="term" value="C:endoplasmic reticulum"/>
    <property type="evidence" value="ECO:0007669"/>
    <property type="project" value="UniProtKB-SubCell"/>
</dbReference>
<sequence length="870" mass="96711">MPDSKAHIVLDAVQFTTEADIASLAQLISNEPTTLQLELVLRILLTYLPEGTEPSHYVPLLQALRTGKVRGNLPDAVVSRPSKEISREAAKDNIRKLRLTVLSHPHIPQERDDLIESFLLCRAYKIDAEIGSSIYIQELIGPFIAQYKSLARWGVSTILPLQRLEQEDTDLSATFSLNSISDLHGKLGLETLLGAVKAEKGHDYSVQLRRIIGPWLLGQNSYNEGNRTKPSSNSSVQTQVWAARWSLVYQWLLDLAQIDYHSATTTYIRWNGPLDVDYGIWPEETSPEHLTTSNLAYQRLGLALVYLSPGADSRSDVDATLHLIADRAQIDSLRKHNDEDLGNLQSRIPDSYISSISRLHLSPGELFDDLNPLTQPRNESLQFADLIFVSASLMDGFRIDLTMERAVNLALFDSAASQWSICAEVVHNLPSICDKDDKAWIEARTKLLWLRDWNTGTLPGSSRQGIFSQTDTQELHVAILKSLVANGRYKPAIEFYVQSSQSLPLPTVKDALINVILGAYDNASNGNKTRGGIKKATEIVTTFRPHFHEFQRLVAIWALIQATHKLSFYSLTLQHGVALLPVNIRIHPEPLLLIDRLLQQNPRSYTKLDDLLDIGRDLVKAGRITLTSKAGKISSEEETLEQVEQSIIAKAISAALVEDDFDTAYSYIVNRLSNFSATESSPNDHLWQAAYQAGRYASKTKSSTSPSFLRRLEQRMELLSQAALIAPVSSLQEVLLTWRGCEKELVKALTQESEEENAWQAKGDRTLPGGFSHQDVAPIQTKAREHTRMAMDEEAPMGLFDVARGAAAALSKSAFPLRGHSERASSEMARSDEDTPQRVRKRDMVSNMVTGGLVSGIGWVIGAPSTKDDG</sequence>
<evidence type="ECO:0000256" key="2">
    <source>
        <dbReference type="ARBA" id="ARBA00022448"/>
    </source>
</evidence>
<protein>
    <recommendedName>
        <fullName evidence="6">Sec39 domain-containing protein</fullName>
    </recommendedName>
</protein>
<evidence type="ECO:0000313" key="7">
    <source>
        <dbReference type="EMBL" id="CAF9927827.1"/>
    </source>
</evidence>
<keyword evidence="3" id="KW-0256">Endoplasmic reticulum</keyword>
<evidence type="ECO:0000256" key="4">
    <source>
        <dbReference type="ARBA" id="ARBA00022927"/>
    </source>
</evidence>
<dbReference type="GO" id="GO:0015031">
    <property type="term" value="P:protein transport"/>
    <property type="evidence" value="ECO:0007669"/>
    <property type="project" value="UniProtKB-KW"/>
</dbReference>
<comment type="caution">
    <text evidence="7">The sequence shown here is derived from an EMBL/GenBank/DDBJ whole genome shotgun (WGS) entry which is preliminary data.</text>
</comment>
<dbReference type="GO" id="GO:0006890">
    <property type="term" value="P:retrograde vesicle-mediated transport, Golgi to endoplasmic reticulum"/>
    <property type="evidence" value="ECO:0007669"/>
    <property type="project" value="InterPro"/>
</dbReference>
<dbReference type="PANTHER" id="PTHR40787:SF3">
    <property type="entry name" value="PROTEIN TRANSPORT PROTEIN SEC39"/>
    <property type="match status" value="1"/>
</dbReference>
<feature type="compositionally biased region" description="Basic and acidic residues" evidence="5">
    <location>
        <begin position="819"/>
        <end position="837"/>
    </location>
</feature>
<dbReference type="PANTHER" id="PTHR40787">
    <property type="entry name" value="SECRETED PROTEIN"/>
    <property type="match status" value="1"/>
</dbReference>
<name>A0A8H3FRM6_9LECA</name>
<feature type="domain" description="Sec39" evidence="6">
    <location>
        <begin position="9"/>
        <end position="759"/>
    </location>
</feature>
<gene>
    <name evidence="7" type="ORF">GOMPHAMPRED_004515</name>
</gene>
<dbReference type="OrthoDB" id="342024at2759"/>
<evidence type="ECO:0000313" key="8">
    <source>
        <dbReference type="Proteomes" id="UP000664169"/>
    </source>
</evidence>
<keyword evidence="8" id="KW-1185">Reference proteome</keyword>
<evidence type="ECO:0000256" key="5">
    <source>
        <dbReference type="SAM" id="MobiDB-lite"/>
    </source>
</evidence>
<keyword evidence="2" id="KW-0813">Transport</keyword>
<dbReference type="AlphaFoldDB" id="A0A8H3FRM6"/>
<dbReference type="Proteomes" id="UP000664169">
    <property type="component" value="Unassembled WGS sequence"/>
</dbReference>
<keyword evidence="4" id="KW-0653">Protein transport</keyword>
<organism evidence="7 8">
    <name type="scientific">Gomphillus americanus</name>
    <dbReference type="NCBI Taxonomy" id="1940652"/>
    <lineage>
        <taxon>Eukaryota</taxon>
        <taxon>Fungi</taxon>
        <taxon>Dikarya</taxon>
        <taxon>Ascomycota</taxon>
        <taxon>Pezizomycotina</taxon>
        <taxon>Lecanoromycetes</taxon>
        <taxon>OSLEUM clade</taxon>
        <taxon>Ostropomycetidae</taxon>
        <taxon>Ostropales</taxon>
        <taxon>Graphidaceae</taxon>
        <taxon>Gomphilloideae</taxon>
        <taxon>Gomphillus</taxon>
    </lineage>
</organism>
<reference evidence="7" key="1">
    <citation type="submission" date="2021-03" db="EMBL/GenBank/DDBJ databases">
        <authorList>
            <person name="Tagirdzhanova G."/>
        </authorList>
    </citation>
    <scope>NUCLEOTIDE SEQUENCE</scope>
</reference>
<evidence type="ECO:0000256" key="3">
    <source>
        <dbReference type="ARBA" id="ARBA00022824"/>
    </source>
</evidence>
<dbReference type="InterPro" id="IPR013244">
    <property type="entry name" value="Sec39_domain"/>
</dbReference>
<evidence type="ECO:0000256" key="1">
    <source>
        <dbReference type="ARBA" id="ARBA00004240"/>
    </source>
</evidence>